<accession>A0A9N6ZGM5</accession>
<reference evidence="1" key="1">
    <citation type="submission" date="2022-10" db="EMBL/GenBank/DDBJ databases">
        <authorList>
            <person name="Meaden S."/>
        </authorList>
    </citation>
    <scope>NUCLEOTIDE SEQUENCE</scope>
</reference>
<sequence length="169" mass="18601">MNEVTNGQRLRDAAQALHEDILRSGVEQPSCPVRNLFAPGMWLREMTIPSGVVVVGAVHKHEHMAILSQGTIRLSTEQGVQEFTAPATIHSFPGIKRICYAMPTVRRLGAVEWEEPLPAVITTIHHNPTNTQDMDVLIPETVDVQAADLMGGNRNVQAINNAINKELLK</sequence>
<name>A0A9N6ZGM5_9CAUD</name>
<protein>
    <submittedName>
        <fullName evidence="1">Short tail fiber protein</fullName>
    </submittedName>
</protein>
<organism evidence="1">
    <name type="scientific">Variovorax phage VAC_51</name>
    <dbReference type="NCBI Taxonomy" id="2985242"/>
    <lineage>
        <taxon>Viruses</taxon>
        <taxon>Duplodnaviria</taxon>
        <taxon>Heunggongvirae</taxon>
        <taxon>Uroviricota</taxon>
        <taxon>Caudoviricetes</taxon>
        <taxon>Autographivirales</taxon>
        <taxon>Autoscriptoviridae</taxon>
        <taxon>Trelivelvirus</taxon>
        <taxon>Trelivelvirus VAC51</taxon>
    </lineage>
</organism>
<dbReference type="EMBL" id="OX359471">
    <property type="protein sequence ID" value="CAI3971407.1"/>
    <property type="molecule type" value="Genomic_DNA"/>
</dbReference>
<gene>
    <name evidence="1" type="ORF">VAC51_00057</name>
</gene>
<evidence type="ECO:0000313" key="1">
    <source>
        <dbReference type="EMBL" id="CAI3971407.1"/>
    </source>
</evidence>
<proteinExistence type="predicted"/>